<dbReference type="PANTHER" id="PTHR10587:SF133">
    <property type="entry name" value="CHITIN DEACETYLASE 1-RELATED"/>
    <property type="match status" value="1"/>
</dbReference>
<dbReference type="InterPro" id="IPR011330">
    <property type="entry name" value="Glyco_hydro/deAcase_b/a-brl"/>
</dbReference>
<protein>
    <submittedName>
        <fullName evidence="4">Polysaccharide deacetylase</fullName>
    </submittedName>
</protein>
<keyword evidence="1" id="KW-0479">Metal-binding</keyword>
<dbReference type="AlphaFoldDB" id="A0A0D0NC37"/>
<proteinExistence type="predicted"/>
<dbReference type="GO" id="GO:0016810">
    <property type="term" value="F:hydrolase activity, acting on carbon-nitrogen (but not peptide) bonds"/>
    <property type="evidence" value="ECO:0007669"/>
    <property type="project" value="InterPro"/>
</dbReference>
<dbReference type="OrthoDB" id="3864432at2"/>
<dbReference type="InterPro" id="IPR050248">
    <property type="entry name" value="Polysacc_deacetylase_ArnD"/>
</dbReference>
<dbReference type="EMBL" id="JXZB01000002">
    <property type="protein sequence ID" value="KIQ65780.1"/>
    <property type="molecule type" value="Genomic_DNA"/>
</dbReference>
<evidence type="ECO:0000313" key="5">
    <source>
        <dbReference type="Proteomes" id="UP000032066"/>
    </source>
</evidence>
<comment type="caution">
    <text evidence="4">The sequence shown here is derived from an EMBL/GenBank/DDBJ whole genome shotgun (WGS) entry which is preliminary data.</text>
</comment>
<dbReference type="PATRIC" id="fig|2064.6.peg.4014"/>
<dbReference type="InterPro" id="IPR002509">
    <property type="entry name" value="NODB_dom"/>
</dbReference>
<accession>A0A0D0NC37</accession>
<dbReference type="PROSITE" id="PS51677">
    <property type="entry name" value="NODB"/>
    <property type="match status" value="1"/>
</dbReference>
<sequence length="347" mass="37151">MRCSGIAWTGSGFEVAVLDENGRPAAPPARFAAGRIRALTEHLLGLQREFAATGERLLTVIDSTNGILDGGLIDAGLTLYRADPWVLPPRPAFGSVRAEDLAAAALRDPDAVVRLTAETGTFGDRAVQMAADIDASIPALERMRRAGRCLVSGHRERPAVALTFDDGPNPPYTGRILDVLDRYAVPATFFCVGLHALAHRAELERMAAAGHQIANHSWSHPYLPDLGRGEVLAQLERTDEAIARAVGGDGPRMFRPPYGSRTPDVLRWLTEGDTTVVLWDVEPADWARPGAEAITRAVLEQTRPGSVILLHDGGGDRSQTVDALPGVIEGLLDRGCTFARVDGLPAA</sequence>
<dbReference type="SUPFAM" id="SSF88713">
    <property type="entry name" value="Glycoside hydrolase/deacetylase"/>
    <property type="match status" value="1"/>
</dbReference>
<dbReference type="Proteomes" id="UP000032066">
    <property type="component" value="Unassembled WGS sequence"/>
</dbReference>
<dbReference type="STRING" id="2064.TR51_18715"/>
<keyword evidence="2" id="KW-0378">Hydrolase</keyword>
<dbReference type="GO" id="GO:0005975">
    <property type="term" value="P:carbohydrate metabolic process"/>
    <property type="evidence" value="ECO:0007669"/>
    <property type="project" value="InterPro"/>
</dbReference>
<dbReference type="CDD" id="cd10917">
    <property type="entry name" value="CE4_NodB_like_6s_7s"/>
    <property type="match status" value="1"/>
</dbReference>
<evidence type="ECO:0000256" key="2">
    <source>
        <dbReference type="ARBA" id="ARBA00022801"/>
    </source>
</evidence>
<dbReference type="Pfam" id="PF01522">
    <property type="entry name" value="Polysacc_deac_1"/>
    <property type="match status" value="1"/>
</dbReference>
<dbReference type="PANTHER" id="PTHR10587">
    <property type="entry name" value="GLYCOSYL TRANSFERASE-RELATED"/>
    <property type="match status" value="1"/>
</dbReference>
<dbReference type="Gene3D" id="3.20.20.370">
    <property type="entry name" value="Glycoside hydrolase/deacetylase"/>
    <property type="match status" value="1"/>
</dbReference>
<dbReference type="GO" id="GO:0016020">
    <property type="term" value="C:membrane"/>
    <property type="evidence" value="ECO:0007669"/>
    <property type="project" value="TreeGrafter"/>
</dbReference>
<evidence type="ECO:0000313" key="4">
    <source>
        <dbReference type="EMBL" id="KIQ65780.1"/>
    </source>
</evidence>
<name>A0A0D0NC37_KITGR</name>
<dbReference type="RefSeq" id="WP_043912145.1">
    <property type="nucleotide sequence ID" value="NZ_JXZB01000002.1"/>
</dbReference>
<gene>
    <name evidence="4" type="ORF">TR51_18715</name>
</gene>
<evidence type="ECO:0000256" key="1">
    <source>
        <dbReference type="ARBA" id="ARBA00022723"/>
    </source>
</evidence>
<keyword evidence="5" id="KW-1185">Reference proteome</keyword>
<organism evidence="4 5">
    <name type="scientific">Kitasatospora griseola</name>
    <name type="common">Streptomyces griseolosporeus</name>
    <dbReference type="NCBI Taxonomy" id="2064"/>
    <lineage>
        <taxon>Bacteria</taxon>
        <taxon>Bacillati</taxon>
        <taxon>Actinomycetota</taxon>
        <taxon>Actinomycetes</taxon>
        <taxon>Kitasatosporales</taxon>
        <taxon>Streptomycetaceae</taxon>
        <taxon>Kitasatospora</taxon>
    </lineage>
</organism>
<dbReference type="GO" id="GO:0046872">
    <property type="term" value="F:metal ion binding"/>
    <property type="evidence" value="ECO:0007669"/>
    <property type="project" value="UniProtKB-KW"/>
</dbReference>
<reference evidence="4 5" key="1">
    <citation type="submission" date="2015-02" db="EMBL/GenBank/DDBJ databases">
        <title>Draft genome sequence of Kitasatospora griseola MF730-N6, a bafilomycin, terpentecin and satosporin producer.</title>
        <authorList>
            <person name="Arens J.C."/>
            <person name="Haltli B."/>
            <person name="Kerr R.G."/>
        </authorList>
    </citation>
    <scope>NUCLEOTIDE SEQUENCE [LARGE SCALE GENOMIC DNA]</scope>
    <source>
        <strain evidence="4 5">MF730-N6</strain>
    </source>
</reference>
<feature type="domain" description="NodB homology" evidence="3">
    <location>
        <begin position="158"/>
        <end position="339"/>
    </location>
</feature>
<evidence type="ECO:0000259" key="3">
    <source>
        <dbReference type="PROSITE" id="PS51677"/>
    </source>
</evidence>